<protein>
    <recommendedName>
        <fullName evidence="3">NADH-ubiquinone oxidoreductase chain 5</fullName>
        <ecNumber evidence="2">7.1.1.2</ecNumber>
    </recommendedName>
    <alternativeName>
        <fullName evidence="15">NADH dehydrogenase subunit 5</fullName>
    </alternativeName>
</protein>
<evidence type="ECO:0000256" key="9">
    <source>
        <dbReference type="ARBA" id="ARBA00022982"/>
    </source>
</evidence>
<evidence type="ECO:0000256" key="17">
    <source>
        <dbReference type="SAM" id="Phobius"/>
    </source>
</evidence>
<evidence type="ECO:0000256" key="5">
    <source>
        <dbReference type="ARBA" id="ARBA00022660"/>
    </source>
</evidence>
<keyword evidence="7" id="KW-0999">Mitochondrion inner membrane</keyword>
<dbReference type="InterPro" id="IPR001750">
    <property type="entry name" value="ND/Mrp_TM"/>
</dbReference>
<evidence type="ECO:0000256" key="10">
    <source>
        <dbReference type="ARBA" id="ARBA00022989"/>
    </source>
</evidence>
<reference evidence="20" key="1">
    <citation type="submission" date="2022-06" db="EMBL/GenBank/DDBJ databases">
        <title>Ophiomusa kimblae mitochondrion, complete genome.</title>
        <authorList>
            <person name="Li Y."/>
            <person name="Liao X."/>
        </authorList>
    </citation>
    <scope>NUCLEOTIDE SEQUENCE</scope>
</reference>
<evidence type="ECO:0000256" key="12">
    <source>
        <dbReference type="ARBA" id="ARBA00023075"/>
    </source>
</evidence>
<evidence type="ECO:0000259" key="19">
    <source>
        <dbReference type="Pfam" id="PF06455"/>
    </source>
</evidence>
<feature type="transmembrane region" description="Helical" evidence="17">
    <location>
        <begin position="265"/>
        <end position="287"/>
    </location>
</feature>
<keyword evidence="4" id="KW-0813">Transport</keyword>
<keyword evidence="8" id="KW-1278">Translocase</keyword>
<dbReference type="AlphaFoldDB" id="A0AAU6PX88"/>
<dbReference type="InterPro" id="IPR003945">
    <property type="entry name" value="NU5C-like"/>
</dbReference>
<dbReference type="PANTHER" id="PTHR42829:SF2">
    <property type="entry name" value="NADH-UBIQUINONE OXIDOREDUCTASE CHAIN 5"/>
    <property type="match status" value="1"/>
</dbReference>
<evidence type="ECO:0000256" key="8">
    <source>
        <dbReference type="ARBA" id="ARBA00022967"/>
    </source>
</evidence>
<keyword evidence="11" id="KW-0520">NAD</keyword>
<evidence type="ECO:0000256" key="7">
    <source>
        <dbReference type="ARBA" id="ARBA00022792"/>
    </source>
</evidence>
<evidence type="ECO:0000256" key="2">
    <source>
        <dbReference type="ARBA" id="ARBA00012944"/>
    </source>
</evidence>
<dbReference type="Pfam" id="PF06455">
    <property type="entry name" value="NADH5_C"/>
    <property type="match status" value="1"/>
</dbReference>
<feature type="transmembrane region" description="Helical" evidence="17">
    <location>
        <begin position="478"/>
        <end position="495"/>
    </location>
</feature>
<sequence>MFLLILTLIALILFLLLFSIGNKNSGVSVVGLLSLLAGSIFCFSYIGGNPTVIISVTWLNSSLQGFKFSFLLDPSFVLFSSCGLFVTWAILCFSQYYMPPDDNKSTFTAGLIFFLLFMLILTSSNSLFLLFVGWEGVGILSFFLIGWWHTRADANSAALQAIIYNRLGDGGFILFLAIAIVFYDSWELTELVHLTNGSLPLSWAVLGIILAAAGKSAQFGLHPWLPAAMEGPTPVSALLHSSTMVVAGVYLLLRCSPLITSFPWALSLILILGSLTALYAGSVALFQYDIKKVIAYSTTSQLGLMLVSLGLGLPHLALYHICTHAFFKSLLFLCSGSIIHNNNNEQDLRYLNNSFSALPLTSSCLLVGSLALCGLPTLGGFYSKDLILEVAQISPINFFAVVAALIATLLTMLYSFRLIFYLSRNTHTNTLQANSEENSYLTLPLLQLALGAIIAGWSLSLSLFHISPSFLPLFQKSLPLIMLLYGGSIAFSSFWNHSFNQTETFFIHFLVSSWFYTQVSHGHTSLISYFSSTLGVLRTLDQGWLSYWGPTGILQSVNHFSTLLHYAHSALLSNYFLFLSLFILTAVLLLFAI</sequence>
<keyword evidence="6 17" id="KW-0812">Transmembrane</keyword>
<feature type="transmembrane region" description="Helical" evidence="17">
    <location>
        <begin position="33"/>
        <end position="59"/>
    </location>
</feature>
<keyword evidence="9" id="KW-0249">Electron transport</keyword>
<feature type="domain" description="NADH dehydrogenase subunit 5 C-terminal" evidence="19">
    <location>
        <begin position="414"/>
        <end position="589"/>
    </location>
</feature>
<dbReference type="GO" id="GO:0008137">
    <property type="term" value="F:NADH dehydrogenase (ubiquinone) activity"/>
    <property type="evidence" value="ECO:0007669"/>
    <property type="project" value="UniProtKB-EC"/>
</dbReference>
<feature type="domain" description="NADH:quinone oxidoreductase/Mrp antiporter transmembrane" evidence="18">
    <location>
        <begin position="124"/>
        <end position="411"/>
    </location>
</feature>
<dbReference type="PANTHER" id="PTHR42829">
    <property type="entry name" value="NADH-UBIQUINONE OXIDOREDUCTASE CHAIN 5"/>
    <property type="match status" value="1"/>
</dbReference>
<evidence type="ECO:0000256" key="13">
    <source>
        <dbReference type="ARBA" id="ARBA00023128"/>
    </source>
</evidence>
<evidence type="ECO:0000256" key="14">
    <source>
        <dbReference type="ARBA" id="ARBA00023136"/>
    </source>
</evidence>
<keyword evidence="12" id="KW-0830">Ubiquinone</keyword>
<dbReference type="GO" id="GO:0005743">
    <property type="term" value="C:mitochondrial inner membrane"/>
    <property type="evidence" value="ECO:0007669"/>
    <property type="project" value="UniProtKB-SubCell"/>
</dbReference>
<evidence type="ECO:0000256" key="15">
    <source>
        <dbReference type="ARBA" id="ARBA00031027"/>
    </source>
</evidence>
<accession>A0AAU6PX88</accession>
<evidence type="ECO:0000256" key="6">
    <source>
        <dbReference type="ARBA" id="ARBA00022692"/>
    </source>
</evidence>
<dbReference type="GO" id="GO:0015990">
    <property type="term" value="P:electron transport coupled proton transport"/>
    <property type="evidence" value="ECO:0007669"/>
    <property type="project" value="TreeGrafter"/>
</dbReference>
<gene>
    <name evidence="20" type="primary">nad5</name>
</gene>
<feature type="transmembrane region" description="Helical" evidence="17">
    <location>
        <begin position="161"/>
        <end position="182"/>
    </location>
</feature>
<evidence type="ECO:0000256" key="4">
    <source>
        <dbReference type="ARBA" id="ARBA00022448"/>
    </source>
</evidence>
<feature type="transmembrane region" description="Helical" evidence="17">
    <location>
        <begin position="104"/>
        <end position="121"/>
    </location>
</feature>
<evidence type="ECO:0000313" key="20">
    <source>
        <dbReference type="EMBL" id="WYA84596.1"/>
    </source>
</evidence>
<keyword evidence="10 17" id="KW-1133">Transmembrane helix</keyword>
<proteinExistence type="predicted"/>
<dbReference type="GO" id="GO:0042773">
    <property type="term" value="P:ATP synthesis coupled electron transport"/>
    <property type="evidence" value="ECO:0007669"/>
    <property type="project" value="InterPro"/>
</dbReference>
<dbReference type="GO" id="GO:0003954">
    <property type="term" value="F:NADH dehydrogenase activity"/>
    <property type="evidence" value="ECO:0007669"/>
    <property type="project" value="TreeGrafter"/>
</dbReference>
<evidence type="ECO:0000256" key="3">
    <source>
        <dbReference type="ARBA" id="ARBA00021096"/>
    </source>
</evidence>
<dbReference type="EC" id="7.1.1.2" evidence="2"/>
<evidence type="ECO:0000256" key="1">
    <source>
        <dbReference type="ARBA" id="ARBA00004448"/>
    </source>
</evidence>
<feature type="transmembrane region" description="Helical" evidence="17">
    <location>
        <begin position="71"/>
        <end position="98"/>
    </location>
</feature>
<feature type="transmembrane region" description="Helical" evidence="17">
    <location>
        <begin position="572"/>
        <end position="592"/>
    </location>
</feature>
<comment type="subcellular location">
    <subcellularLocation>
        <location evidence="1">Mitochondrion inner membrane</location>
        <topology evidence="1">Multi-pass membrane protein</topology>
    </subcellularLocation>
</comment>
<feature type="transmembrane region" description="Helical" evidence="17">
    <location>
        <begin position="194"/>
        <end position="214"/>
    </location>
</feature>
<dbReference type="PRINTS" id="PR01434">
    <property type="entry name" value="NADHDHGNASE5"/>
</dbReference>
<feature type="transmembrane region" description="Helical" evidence="17">
    <location>
        <begin position="395"/>
        <end position="420"/>
    </location>
</feature>
<feature type="transmembrane region" description="Helical" evidence="17">
    <location>
        <begin position="318"/>
        <end position="340"/>
    </location>
</feature>
<evidence type="ECO:0000256" key="11">
    <source>
        <dbReference type="ARBA" id="ARBA00023027"/>
    </source>
</evidence>
<evidence type="ECO:0000256" key="16">
    <source>
        <dbReference type="ARBA" id="ARBA00049551"/>
    </source>
</evidence>
<keyword evidence="14 17" id="KW-0472">Membrane</keyword>
<keyword evidence="13 20" id="KW-0496">Mitochondrion</keyword>
<keyword evidence="5" id="KW-0679">Respiratory chain</keyword>
<name>A0AAU6PX88_9ECHI</name>
<feature type="transmembrane region" description="Helical" evidence="17">
    <location>
        <begin position="360"/>
        <end position="383"/>
    </location>
</feature>
<feature type="transmembrane region" description="Helical" evidence="17">
    <location>
        <begin position="293"/>
        <end position="311"/>
    </location>
</feature>
<dbReference type="EMBL" id="ON720728">
    <property type="protein sequence ID" value="WYA84596.1"/>
    <property type="molecule type" value="Genomic_DNA"/>
</dbReference>
<feature type="transmembrane region" description="Helical" evidence="17">
    <location>
        <begin position="440"/>
        <end position="466"/>
    </location>
</feature>
<feature type="transmembrane region" description="Helical" evidence="17">
    <location>
        <begin position="234"/>
        <end position="253"/>
    </location>
</feature>
<comment type="catalytic activity">
    <reaction evidence="16">
        <text>a ubiquinone + NADH + 5 H(+)(in) = a ubiquinol + NAD(+) + 4 H(+)(out)</text>
        <dbReference type="Rhea" id="RHEA:29091"/>
        <dbReference type="Rhea" id="RHEA-COMP:9565"/>
        <dbReference type="Rhea" id="RHEA-COMP:9566"/>
        <dbReference type="ChEBI" id="CHEBI:15378"/>
        <dbReference type="ChEBI" id="CHEBI:16389"/>
        <dbReference type="ChEBI" id="CHEBI:17976"/>
        <dbReference type="ChEBI" id="CHEBI:57540"/>
        <dbReference type="ChEBI" id="CHEBI:57945"/>
        <dbReference type="EC" id="7.1.1.2"/>
    </reaction>
</comment>
<evidence type="ECO:0000259" key="18">
    <source>
        <dbReference type="Pfam" id="PF00361"/>
    </source>
</evidence>
<organism evidence="20">
    <name type="scientific">Ophiomusa kimblae</name>
    <dbReference type="NCBI Taxonomy" id="3135533"/>
    <lineage>
        <taxon>Eukaryota</taxon>
        <taxon>Metazoa</taxon>
        <taxon>Echinodermata</taxon>
        <taxon>Eleutherozoa</taxon>
        <taxon>Asterozoa</taxon>
        <taxon>Ophiuroidea</taxon>
        <taxon>Myophiuroidea</taxon>
        <taxon>Metophiurida</taxon>
        <taxon>Ophintegrida</taxon>
        <taxon>Amphilepidida</taxon>
        <taxon>Ophiurina</taxon>
        <taxon>Ophiolepidina</taxon>
        <taxon>Ophiolepididae</taxon>
        <taxon>Ophiomusa</taxon>
    </lineage>
</organism>
<geneLocation type="mitochondrion" evidence="20"/>
<feature type="transmembrane region" description="Helical" evidence="17">
    <location>
        <begin position="128"/>
        <end position="149"/>
    </location>
</feature>
<dbReference type="Pfam" id="PF00361">
    <property type="entry name" value="Proton_antipo_M"/>
    <property type="match status" value="1"/>
</dbReference>
<dbReference type="InterPro" id="IPR010934">
    <property type="entry name" value="NADH_DH_su5_C"/>
</dbReference>